<dbReference type="AlphaFoldDB" id="A0AAD6YKI4"/>
<evidence type="ECO:0000256" key="1">
    <source>
        <dbReference type="ARBA" id="ARBA00022527"/>
    </source>
</evidence>
<dbReference type="Proteomes" id="UP001219525">
    <property type="component" value="Unassembled WGS sequence"/>
</dbReference>
<feature type="non-terminal residue" evidence="7">
    <location>
        <position position="1"/>
    </location>
</feature>
<keyword evidence="3" id="KW-0547">Nucleotide-binding</keyword>
<proteinExistence type="predicted"/>
<dbReference type="InterPro" id="IPR011009">
    <property type="entry name" value="Kinase-like_dom_sf"/>
</dbReference>
<feature type="non-terminal residue" evidence="7">
    <location>
        <position position="120"/>
    </location>
</feature>
<dbReference type="EMBL" id="JARJCW010000010">
    <property type="protein sequence ID" value="KAJ7220332.1"/>
    <property type="molecule type" value="Genomic_DNA"/>
</dbReference>
<dbReference type="SUPFAM" id="SSF56112">
    <property type="entry name" value="Protein kinase-like (PK-like)"/>
    <property type="match status" value="1"/>
</dbReference>
<dbReference type="PROSITE" id="PS51158">
    <property type="entry name" value="ALPHA_KINASE"/>
    <property type="match status" value="1"/>
</dbReference>
<dbReference type="Pfam" id="PF02816">
    <property type="entry name" value="Alpha_kinase"/>
    <property type="match status" value="1"/>
</dbReference>
<comment type="caution">
    <text evidence="7">The sequence shown here is derived from an EMBL/GenBank/DDBJ whole genome shotgun (WGS) entry which is preliminary data.</text>
</comment>
<organism evidence="7 8">
    <name type="scientific">Mycena pura</name>
    <dbReference type="NCBI Taxonomy" id="153505"/>
    <lineage>
        <taxon>Eukaryota</taxon>
        <taxon>Fungi</taxon>
        <taxon>Dikarya</taxon>
        <taxon>Basidiomycota</taxon>
        <taxon>Agaricomycotina</taxon>
        <taxon>Agaricomycetes</taxon>
        <taxon>Agaricomycetidae</taxon>
        <taxon>Agaricales</taxon>
        <taxon>Marasmiineae</taxon>
        <taxon>Mycenaceae</taxon>
        <taxon>Mycena</taxon>
    </lineage>
</organism>
<dbReference type="GO" id="GO:1903013">
    <property type="term" value="P:response to differentiation-inducing factor 1"/>
    <property type="evidence" value="ECO:0007669"/>
    <property type="project" value="TreeGrafter"/>
</dbReference>
<evidence type="ECO:0000313" key="8">
    <source>
        <dbReference type="Proteomes" id="UP001219525"/>
    </source>
</evidence>
<dbReference type="GO" id="GO:0031037">
    <property type="term" value="P:myosin II filament disassembly"/>
    <property type="evidence" value="ECO:0007669"/>
    <property type="project" value="TreeGrafter"/>
</dbReference>
<keyword evidence="8" id="KW-1185">Reference proteome</keyword>
<reference evidence="7" key="1">
    <citation type="submission" date="2023-03" db="EMBL/GenBank/DDBJ databases">
        <title>Massive genome expansion in bonnet fungi (Mycena s.s.) driven by repeated elements and novel gene families across ecological guilds.</title>
        <authorList>
            <consortium name="Lawrence Berkeley National Laboratory"/>
            <person name="Harder C.B."/>
            <person name="Miyauchi S."/>
            <person name="Viragh M."/>
            <person name="Kuo A."/>
            <person name="Thoen E."/>
            <person name="Andreopoulos B."/>
            <person name="Lu D."/>
            <person name="Skrede I."/>
            <person name="Drula E."/>
            <person name="Henrissat B."/>
            <person name="Morin E."/>
            <person name="Kohler A."/>
            <person name="Barry K."/>
            <person name="LaButti K."/>
            <person name="Morin E."/>
            <person name="Salamov A."/>
            <person name="Lipzen A."/>
            <person name="Mereny Z."/>
            <person name="Hegedus B."/>
            <person name="Baldrian P."/>
            <person name="Stursova M."/>
            <person name="Weitz H."/>
            <person name="Taylor A."/>
            <person name="Grigoriev I.V."/>
            <person name="Nagy L.G."/>
            <person name="Martin F."/>
            <person name="Kauserud H."/>
        </authorList>
    </citation>
    <scope>NUCLEOTIDE SEQUENCE</scope>
    <source>
        <strain evidence="7">9144</strain>
    </source>
</reference>
<evidence type="ECO:0000313" key="7">
    <source>
        <dbReference type="EMBL" id="KAJ7220332.1"/>
    </source>
</evidence>
<keyword evidence="4 7" id="KW-0418">Kinase</keyword>
<gene>
    <name evidence="7" type="ORF">GGX14DRAFT_327679</name>
</gene>
<evidence type="ECO:0000256" key="5">
    <source>
        <dbReference type="ARBA" id="ARBA00022840"/>
    </source>
</evidence>
<dbReference type="PANTHER" id="PTHR45992">
    <property type="entry name" value="EUKARYOTIC ELONGATION FACTOR 2 KINASE-RELATED"/>
    <property type="match status" value="1"/>
</dbReference>
<name>A0AAD6YKI4_9AGAR</name>
<feature type="domain" description="Alpha-type protein kinase" evidence="6">
    <location>
        <begin position="1"/>
        <end position="120"/>
    </location>
</feature>
<keyword evidence="2" id="KW-0808">Transferase</keyword>
<dbReference type="Gene3D" id="3.20.200.10">
    <property type="entry name" value="MHCK/EF2 kinase"/>
    <property type="match status" value="1"/>
</dbReference>
<evidence type="ECO:0000256" key="2">
    <source>
        <dbReference type="ARBA" id="ARBA00022679"/>
    </source>
</evidence>
<sequence>PSVASGLEKFDPTLDGMTWLVEGKRAAVVIHFSSTLDHKQRGSDLQTETHSFAHYVFGATSGSLIMADLQGTPAPVRGNDRIIFFNPMTHTVEGGSGLGDFGLEGIQSFIDTHNCNQLCE</sequence>
<accession>A0AAD6YKI4</accession>
<keyword evidence="5" id="KW-0067">ATP-binding</keyword>
<dbReference type="PANTHER" id="PTHR45992:SF2">
    <property type="entry name" value="EUKARYOTIC ELONGATION FACTOR 2 KINASE"/>
    <property type="match status" value="1"/>
</dbReference>
<dbReference type="GO" id="GO:0004674">
    <property type="term" value="F:protein serine/threonine kinase activity"/>
    <property type="evidence" value="ECO:0007669"/>
    <property type="project" value="UniProtKB-KW"/>
</dbReference>
<evidence type="ECO:0000256" key="3">
    <source>
        <dbReference type="ARBA" id="ARBA00022741"/>
    </source>
</evidence>
<evidence type="ECO:0000259" key="6">
    <source>
        <dbReference type="PROSITE" id="PS51158"/>
    </source>
</evidence>
<dbReference type="InterPro" id="IPR004166">
    <property type="entry name" value="a-kinase_dom"/>
</dbReference>
<keyword evidence="1" id="KW-0723">Serine/threonine-protein kinase</keyword>
<dbReference type="InterPro" id="IPR051852">
    <property type="entry name" value="Alpha-type_PK"/>
</dbReference>
<evidence type="ECO:0000256" key="4">
    <source>
        <dbReference type="ARBA" id="ARBA00022777"/>
    </source>
</evidence>
<protein>
    <submittedName>
        <fullName evidence="7">Kinase-like domain-containing protein</fullName>
    </submittedName>
</protein>
<dbReference type="GO" id="GO:0005524">
    <property type="term" value="F:ATP binding"/>
    <property type="evidence" value="ECO:0007669"/>
    <property type="project" value="UniProtKB-KW"/>
</dbReference>